<evidence type="ECO:0000256" key="2">
    <source>
        <dbReference type="ARBA" id="ARBA00022676"/>
    </source>
</evidence>
<keyword evidence="3 9" id="KW-0808">Transferase</keyword>
<dbReference type="InterPro" id="IPR001173">
    <property type="entry name" value="Glyco_trans_2-like"/>
</dbReference>
<dbReference type="GO" id="GO:0016757">
    <property type="term" value="F:glycosyltransferase activity"/>
    <property type="evidence" value="ECO:0007669"/>
    <property type="project" value="UniProtKB-KW"/>
</dbReference>
<evidence type="ECO:0000313" key="10">
    <source>
        <dbReference type="Proteomes" id="UP000184097"/>
    </source>
</evidence>
<name>A0A1M7SBC9_9FIRM</name>
<evidence type="ECO:0000259" key="8">
    <source>
        <dbReference type="Pfam" id="PF00535"/>
    </source>
</evidence>
<dbReference type="InterPro" id="IPR050256">
    <property type="entry name" value="Glycosyltransferase_2"/>
</dbReference>
<keyword evidence="4 7" id="KW-0812">Transmembrane</keyword>
<dbReference type="PANTHER" id="PTHR48090:SF1">
    <property type="entry name" value="PROPHAGE BACTOPRENOL GLUCOSYL TRANSFERASE HOMOLOG"/>
    <property type="match status" value="1"/>
</dbReference>
<protein>
    <submittedName>
        <fullName evidence="9">Glycosyltransferase involved in cell wall bisynthesis</fullName>
    </submittedName>
</protein>
<dbReference type="CDD" id="cd04187">
    <property type="entry name" value="DPM1_like_bac"/>
    <property type="match status" value="1"/>
</dbReference>
<dbReference type="InterPro" id="IPR029044">
    <property type="entry name" value="Nucleotide-diphossugar_trans"/>
</dbReference>
<evidence type="ECO:0000313" key="9">
    <source>
        <dbReference type="EMBL" id="SHN55793.1"/>
    </source>
</evidence>
<dbReference type="SUPFAM" id="SSF53448">
    <property type="entry name" value="Nucleotide-diphospho-sugar transferases"/>
    <property type="match status" value="1"/>
</dbReference>
<proteinExistence type="predicted"/>
<evidence type="ECO:0000256" key="5">
    <source>
        <dbReference type="ARBA" id="ARBA00022989"/>
    </source>
</evidence>
<evidence type="ECO:0000256" key="1">
    <source>
        <dbReference type="ARBA" id="ARBA00004141"/>
    </source>
</evidence>
<keyword evidence="5 7" id="KW-1133">Transmembrane helix</keyword>
<feature type="transmembrane region" description="Helical" evidence="7">
    <location>
        <begin position="236"/>
        <end position="256"/>
    </location>
</feature>
<dbReference type="Gene3D" id="3.90.550.10">
    <property type="entry name" value="Spore Coat Polysaccharide Biosynthesis Protein SpsA, Chain A"/>
    <property type="match status" value="1"/>
</dbReference>
<accession>A0A1M7SBC9</accession>
<dbReference type="PANTHER" id="PTHR48090">
    <property type="entry name" value="UNDECAPRENYL-PHOSPHATE 4-DEOXY-4-FORMAMIDO-L-ARABINOSE TRANSFERASE-RELATED"/>
    <property type="match status" value="1"/>
</dbReference>
<gene>
    <name evidence="9" type="ORF">SAMN02745247_01453</name>
</gene>
<keyword evidence="2" id="KW-0328">Glycosyltransferase</keyword>
<dbReference type="Proteomes" id="UP000184097">
    <property type="component" value="Unassembled WGS sequence"/>
</dbReference>
<feature type="transmembrane region" description="Helical" evidence="7">
    <location>
        <begin position="276"/>
        <end position="298"/>
    </location>
</feature>
<feature type="domain" description="Glycosyltransferase 2-like" evidence="8">
    <location>
        <begin position="7"/>
        <end position="174"/>
    </location>
</feature>
<dbReference type="AlphaFoldDB" id="A0A1M7SBC9"/>
<keyword evidence="6 7" id="KW-0472">Membrane</keyword>
<evidence type="ECO:0000256" key="4">
    <source>
        <dbReference type="ARBA" id="ARBA00022692"/>
    </source>
</evidence>
<dbReference type="GO" id="GO:0005886">
    <property type="term" value="C:plasma membrane"/>
    <property type="evidence" value="ECO:0007669"/>
    <property type="project" value="TreeGrafter"/>
</dbReference>
<evidence type="ECO:0000256" key="3">
    <source>
        <dbReference type="ARBA" id="ARBA00022679"/>
    </source>
</evidence>
<comment type="subcellular location">
    <subcellularLocation>
        <location evidence="1">Membrane</location>
        <topology evidence="1">Multi-pass membrane protein</topology>
    </subcellularLocation>
</comment>
<organism evidence="9 10">
    <name type="scientific">Butyrivibrio hungatei DSM 14810</name>
    <dbReference type="NCBI Taxonomy" id="1121132"/>
    <lineage>
        <taxon>Bacteria</taxon>
        <taxon>Bacillati</taxon>
        <taxon>Bacillota</taxon>
        <taxon>Clostridia</taxon>
        <taxon>Lachnospirales</taxon>
        <taxon>Lachnospiraceae</taxon>
        <taxon>Butyrivibrio</taxon>
    </lineage>
</organism>
<reference evidence="9 10" key="1">
    <citation type="submission" date="2016-12" db="EMBL/GenBank/DDBJ databases">
        <authorList>
            <person name="Song W.-J."/>
            <person name="Kurnit D.M."/>
        </authorList>
    </citation>
    <scope>NUCLEOTIDE SEQUENCE [LARGE SCALE GENOMIC DNA]</scope>
    <source>
        <strain evidence="9 10">DSM 14810</strain>
    </source>
</reference>
<sequence length="327" mass="36810">MNRLFCVIPCYNEEEVLHETASRLEAKIKSLVAAGKIAEDSRILFVNDGSRDKTWSIISELHEKSELFQGINLSKNMGHQNALLAGLMTAKDLCDAAISLDADLQDDINAIDEMVEKYLNGADVVYGVRSKRATDTFFKKFTAESFYKLMNSLGANTVYNHADYRLMSRRALQALSEFGEVNLFLRGIVPMVGFNSDVVYYERAERFAGESKYPLRKMLSFAMEGITSLSTKPIKMITGLGVSIFLVSIIVLIYSLVRHFTGHTIPGWTTTVLSVWAIGGLIMISLGVIGEYIGKIYLETKNRPRFIIRDYIGDEEDVEIANYTYKR</sequence>
<dbReference type="RefSeq" id="WP_072702296.1">
    <property type="nucleotide sequence ID" value="NZ_FRDH01000005.1"/>
</dbReference>
<evidence type="ECO:0000256" key="7">
    <source>
        <dbReference type="SAM" id="Phobius"/>
    </source>
</evidence>
<dbReference type="Pfam" id="PF00535">
    <property type="entry name" value="Glycos_transf_2"/>
    <property type="match status" value="1"/>
</dbReference>
<evidence type="ECO:0000256" key="6">
    <source>
        <dbReference type="ARBA" id="ARBA00023136"/>
    </source>
</evidence>
<dbReference type="EMBL" id="FRDH01000005">
    <property type="protein sequence ID" value="SHN55793.1"/>
    <property type="molecule type" value="Genomic_DNA"/>
</dbReference>